<evidence type="ECO:0000259" key="4">
    <source>
        <dbReference type="PROSITE" id="PS50102"/>
    </source>
</evidence>
<dbReference type="EMBL" id="JAENGY010001283">
    <property type="protein sequence ID" value="KAG6950625.1"/>
    <property type="molecule type" value="Genomic_DNA"/>
</dbReference>
<protein>
    <recommendedName>
        <fullName evidence="4">RRM domain-containing protein</fullName>
    </recommendedName>
</protein>
<evidence type="ECO:0000313" key="6">
    <source>
        <dbReference type="Proteomes" id="UP000709295"/>
    </source>
</evidence>
<dbReference type="InterPro" id="IPR041337">
    <property type="entry name" value="hnRNP_Q_AcD"/>
</dbReference>
<dbReference type="GO" id="GO:0003723">
    <property type="term" value="F:RNA binding"/>
    <property type="evidence" value="ECO:0007669"/>
    <property type="project" value="UniProtKB-UniRule"/>
</dbReference>
<feature type="compositionally biased region" description="Basic and acidic residues" evidence="3">
    <location>
        <begin position="17"/>
        <end position="36"/>
    </location>
</feature>
<dbReference type="SMART" id="SM00360">
    <property type="entry name" value="RRM"/>
    <property type="match status" value="1"/>
</dbReference>
<gene>
    <name evidence="5" type="ORF">JG688_00014078</name>
</gene>
<dbReference type="PROSITE" id="PS50102">
    <property type="entry name" value="RRM"/>
    <property type="match status" value="1"/>
</dbReference>
<dbReference type="CDD" id="cd12400">
    <property type="entry name" value="RRM_Nop6"/>
    <property type="match status" value="1"/>
</dbReference>
<organism evidence="5 6">
    <name type="scientific">Phytophthora aleatoria</name>
    <dbReference type="NCBI Taxonomy" id="2496075"/>
    <lineage>
        <taxon>Eukaryota</taxon>
        <taxon>Sar</taxon>
        <taxon>Stramenopiles</taxon>
        <taxon>Oomycota</taxon>
        <taxon>Peronosporomycetes</taxon>
        <taxon>Peronosporales</taxon>
        <taxon>Peronosporaceae</taxon>
        <taxon>Phytophthora</taxon>
    </lineage>
</organism>
<keyword evidence="6" id="KW-1185">Reference proteome</keyword>
<feature type="compositionally biased region" description="Basic and acidic residues" evidence="3">
    <location>
        <begin position="122"/>
        <end position="132"/>
    </location>
</feature>
<feature type="domain" description="RRM" evidence="4">
    <location>
        <begin position="158"/>
        <end position="234"/>
    </location>
</feature>
<sequence length="334" mass="38071">MDEAASTLNAKQRRKLLREQQRQQEEASSTKEDVPIKQEQNQVEAAVTEAASQDDVGGEQLNAKERRRLARLAKQNTEVVTGGDEPEARVATPESTKVATPTDDDQKLNAQQRRLLKRQAKRKTDGVEDKKPPQKKQKKTEAPDEDGKPDNSRKSIHLTLFVGQLPYRATENMIRSHFAEAGDIKLRMLTDKKTKKFKGTAFIEVKDSKALGAALSRHHTLMQGRRINVELTASGGGNKSENRRNKIGLLRKKQSNVQVEKTKALIQKHIDGREYKLKQEDVDDRMIDFLSWFDYETAKKALDEYNRCVSDKVNNRKAFFMGILKRFRQTDGVE</sequence>
<evidence type="ECO:0000256" key="2">
    <source>
        <dbReference type="PROSITE-ProRule" id="PRU00176"/>
    </source>
</evidence>
<feature type="compositionally biased region" description="Basic and acidic residues" evidence="3">
    <location>
        <begin position="139"/>
        <end position="153"/>
    </location>
</feature>
<reference evidence="5" key="1">
    <citation type="submission" date="2021-01" db="EMBL/GenBank/DDBJ databases">
        <title>Phytophthora aleatoria, a newly-described species from Pinus radiata is distinct from Phytophthora cactorum isolates based on comparative genomics.</title>
        <authorList>
            <person name="Mcdougal R."/>
            <person name="Panda P."/>
            <person name="Williams N."/>
            <person name="Studholme D.J."/>
        </authorList>
    </citation>
    <scope>NUCLEOTIDE SEQUENCE</scope>
    <source>
        <strain evidence="5">NZFS 4037</strain>
    </source>
</reference>
<evidence type="ECO:0000256" key="3">
    <source>
        <dbReference type="SAM" id="MobiDB-lite"/>
    </source>
</evidence>
<dbReference type="PANTHER" id="PTHR23236:SF11">
    <property type="entry name" value="EUKARYOTIC TRANSLATION INITIATION FACTOR 4H"/>
    <property type="match status" value="1"/>
</dbReference>
<dbReference type="Proteomes" id="UP000709295">
    <property type="component" value="Unassembled WGS sequence"/>
</dbReference>
<dbReference type="InterPro" id="IPR000504">
    <property type="entry name" value="RRM_dom"/>
</dbReference>
<accession>A0A8J5ILH1</accession>
<evidence type="ECO:0000256" key="1">
    <source>
        <dbReference type="ARBA" id="ARBA00022884"/>
    </source>
</evidence>
<dbReference type="InterPro" id="IPR034228">
    <property type="entry name" value="Nop6_RRM"/>
</dbReference>
<dbReference type="CDD" id="cd21039">
    <property type="entry name" value="NURR"/>
    <property type="match status" value="1"/>
</dbReference>
<proteinExistence type="predicted"/>
<dbReference type="Pfam" id="PF18360">
    <property type="entry name" value="hnRNP_Q_AcD"/>
    <property type="match status" value="1"/>
</dbReference>
<evidence type="ECO:0000313" key="5">
    <source>
        <dbReference type="EMBL" id="KAG6950625.1"/>
    </source>
</evidence>
<dbReference type="PANTHER" id="PTHR23236">
    <property type="entry name" value="EUKARYOTIC TRANSLATION INITIATION FACTOR 4B/4H"/>
    <property type="match status" value="1"/>
</dbReference>
<keyword evidence="1 2" id="KW-0694">RNA-binding</keyword>
<dbReference type="Pfam" id="PF00076">
    <property type="entry name" value="RRM_1"/>
    <property type="match status" value="1"/>
</dbReference>
<feature type="region of interest" description="Disordered" evidence="3">
    <location>
        <begin position="1"/>
        <end position="155"/>
    </location>
</feature>
<comment type="caution">
    <text evidence="5">The sequence shown here is derived from an EMBL/GenBank/DDBJ whole genome shotgun (WGS) entry which is preliminary data.</text>
</comment>
<feature type="compositionally biased region" description="Polar residues" evidence="3">
    <location>
        <begin position="1"/>
        <end position="10"/>
    </location>
</feature>
<name>A0A8J5ILH1_9STRA</name>
<dbReference type="AlphaFoldDB" id="A0A8J5ILH1"/>